<evidence type="ECO:0000259" key="6">
    <source>
        <dbReference type="Pfam" id="PF00933"/>
    </source>
</evidence>
<comment type="caution">
    <text evidence="7">The sequence shown here is derived from an EMBL/GenBank/DDBJ whole genome shotgun (WGS) entry which is preliminary data.</text>
</comment>
<evidence type="ECO:0000313" key="8">
    <source>
        <dbReference type="Proteomes" id="UP000195162"/>
    </source>
</evidence>
<dbReference type="InterPro" id="IPR001764">
    <property type="entry name" value="Glyco_hydro_3_N"/>
</dbReference>
<evidence type="ECO:0000256" key="1">
    <source>
        <dbReference type="ARBA" id="ARBA00001231"/>
    </source>
</evidence>
<dbReference type="InterPro" id="IPR050226">
    <property type="entry name" value="NagZ_Beta-hexosaminidase"/>
</dbReference>
<organism evidence="7 8">
    <name type="scientific">Acinetobacter pittii</name>
    <name type="common">Acinetobacter genomosp. 3</name>
    <dbReference type="NCBI Taxonomy" id="48296"/>
    <lineage>
        <taxon>Bacteria</taxon>
        <taxon>Pseudomonadati</taxon>
        <taxon>Pseudomonadota</taxon>
        <taxon>Gammaproteobacteria</taxon>
        <taxon>Moraxellales</taxon>
        <taxon>Moraxellaceae</taxon>
        <taxon>Acinetobacter</taxon>
        <taxon>Acinetobacter calcoaceticus/baumannii complex</taxon>
    </lineage>
</organism>
<evidence type="ECO:0000256" key="3">
    <source>
        <dbReference type="ARBA" id="ARBA00012663"/>
    </source>
</evidence>
<dbReference type="Proteomes" id="UP000195162">
    <property type="component" value="Unassembled WGS sequence"/>
</dbReference>
<dbReference type="InterPro" id="IPR036962">
    <property type="entry name" value="Glyco_hydro_3_N_sf"/>
</dbReference>
<dbReference type="SUPFAM" id="SSF51445">
    <property type="entry name" value="(Trans)glycosidases"/>
    <property type="match status" value="1"/>
</dbReference>
<dbReference type="RefSeq" id="WP_032055812.1">
    <property type="nucleotide sequence ID" value="NZ_JADVOL010000017.1"/>
</dbReference>
<dbReference type="InterPro" id="IPR017853">
    <property type="entry name" value="GH"/>
</dbReference>
<dbReference type="PANTHER" id="PTHR30480">
    <property type="entry name" value="BETA-HEXOSAMINIDASE-RELATED"/>
    <property type="match status" value="1"/>
</dbReference>
<dbReference type="EMBL" id="NGIR01000010">
    <property type="protein sequence ID" value="OTU30254.1"/>
    <property type="molecule type" value="Genomic_DNA"/>
</dbReference>
<comment type="catalytic activity">
    <reaction evidence="1">
        <text>Hydrolysis of terminal non-reducing N-acetyl-D-hexosamine residues in N-acetyl-beta-D-hexosaminides.</text>
        <dbReference type="EC" id="3.2.1.52"/>
    </reaction>
</comment>
<gene>
    <name evidence="7" type="ORF">CAT59_03625</name>
</gene>
<proteinExistence type="inferred from homology"/>
<dbReference type="GO" id="GO:0004563">
    <property type="term" value="F:beta-N-acetylhexosaminidase activity"/>
    <property type="evidence" value="ECO:0007669"/>
    <property type="project" value="UniProtKB-EC"/>
</dbReference>
<dbReference type="GO" id="GO:0005975">
    <property type="term" value="P:carbohydrate metabolic process"/>
    <property type="evidence" value="ECO:0007669"/>
    <property type="project" value="InterPro"/>
</dbReference>
<evidence type="ECO:0000256" key="4">
    <source>
        <dbReference type="ARBA" id="ARBA00022801"/>
    </source>
</evidence>
<sequence>MSYTIQQDTYAVLLPAFNDLNIRNIAEPFLKKGGCSILLGETREEYVNRRMNEKRINIEKKTDFIDLFCWAKTIQPNLNVAIDFEPYGINRLEGKIDLERKDLNNISEQELYNYYKNKALALKQLGITMVLGPIADIITGSNPWLKDRQIETTSYNISQLVKIFIEALQSLEIDCVAKHFPGYNHLEKDPAIEDTVLTTDKETIISNLDTFNSAIKVNTAGIMLGPAAVEVFDQVNSASTSQKLVNFLKEDLDYKGLIVSDDLDAPAILRGKSIDEIAVQALNSGVDLLLLSSENDLDQIAQYISLSVASGNLDRERLSNAANKVRNLSFKKNLNNN</sequence>
<keyword evidence="5" id="KW-0326">Glycosidase</keyword>
<dbReference type="AlphaFoldDB" id="A0A242U8Y3"/>
<evidence type="ECO:0000256" key="5">
    <source>
        <dbReference type="ARBA" id="ARBA00023295"/>
    </source>
</evidence>
<comment type="similarity">
    <text evidence="2">Belongs to the glycosyl hydrolase 3 family.</text>
</comment>
<dbReference type="EC" id="3.2.1.52" evidence="3"/>
<accession>A0A242U8Y3</accession>
<evidence type="ECO:0000313" key="7">
    <source>
        <dbReference type="EMBL" id="OTU30254.1"/>
    </source>
</evidence>
<evidence type="ECO:0000256" key="2">
    <source>
        <dbReference type="ARBA" id="ARBA00005336"/>
    </source>
</evidence>
<dbReference type="Gene3D" id="3.20.20.300">
    <property type="entry name" value="Glycoside hydrolase, family 3, N-terminal domain"/>
    <property type="match status" value="1"/>
</dbReference>
<reference evidence="7 8" key="1">
    <citation type="submission" date="2017-05" db="EMBL/GenBank/DDBJ databases">
        <authorList>
            <person name="Song R."/>
            <person name="Chenine A.L."/>
            <person name="Ruprecht R.M."/>
        </authorList>
    </citation>
    <scope>NUCLEOTIDE SEQUENCE [LARGE SCALE GENOMIC DNA]</scope>
    <source>
        <strain evidence="7 8">ARLG1955</strain>
    </source>
</reference>
<dbReference type="PANTHER" id="PTHR30480:SF13">
    <property type="entry name" value="BETA-HEXOSAMINIDASE"/>
    <property type="match status" value="1"/>
</dbReference>
<keyword evidence="4" id="KW-0378">Hydrolase</keyword>
<name>A0A242U8Y3_ACIPI</name>
<feature type="domain" description="Glycoside hydrolase family 3 N-terminal" evidence="6">
    <location>
        <begin position="119"/>
        <end position="327"/>
    </location>
</feature>
<dbReference type="Pfam" id="PF00933">
    <property type="entry name" value="Glyco_hydro_3"/>
    <property type="match status" value="1"/>
</dbReference>
<dbReference type="GO" id="GO:0009254">
    <property type="term" value="P:peptidoglycan turnover"/>
    <property type="evidence" value="ECO:0007669"/>
    <property type="project" value="TreeGrafter"/>
</dbReference>
<protein>
    <recommendedName>
        <fullName evidence="3">beta-N-acetylhexosaminidase</fullName>
        <ecNumber evidence="3">3.2.1.52</ecNumber>
    </recommendedName>
</protein>